<dbReference type="GO" id="GO:0015095">
    <property type="term" value="F:magnesium ion transmembrane transporter activity"/>
    <property type="evidence" value="ECO:0007669"/>
    <property type="project" value="TreeGrafter"/>
</dbReference>
<dbReference type="Gene3D" id="1.20.58.340">
    <property type="entry name" value="Magnesium transport protein CorA, transmembrane region"/>
    <property type="match status" value="2"/>
</dbReference>
<dbReference type="InterPro" id="IPR045861">
    <property type="entry name" value="CorA_cytoplasmic_dom"/>
</dbReference>
<evidence type="ECO:0000256" key="6">
    <source>
        <dbReference type="ARBA" id="ARBA00022519"/>
    </source>
</evidence>
<dbReference type="Gene3D" id="3.30.460.20">
    <property type="entry name" value="CorA soluble domain-like"/>
    <property type="match status" value="1"/>
</dbReference>
<evidence type="ECO:0000313" key="14">
    <source>
        <dbReference type="Proteomes" id="UP000077748"/>
    </source>
</evidence>
<evidence type="ECO:0000256" key="2">
    <source>
        <dbReference type="ARBA" id="ARBA00009765"/>
    </source>
</evidence>
<dbReference type="GO" id="GO:0015087">
    <property type="term" value="F:cobalt ion transmembrane transporter activity"/>
    <property type="evidence" value="ECO:0007669"/>
    <property type="project" value="TreeGrafter"/>
</dbReference>
<keyword evidence="10" id="KW-0406">Ion transport</keyword>
<evidence type="ECO:0000256" key="1">
    <source>
        <dbReference type="ARBA" id="ARBA00004429"/>
    </source>
</evidence>
<keyword evidence="11" id="KW-0472">Membrane</keyword>
<keyword evidence="4" id="KW-0813">Transport</keyword>
<keyword evidence="9" id="KW-1133">Transmembrane helix</keyword>
<dbReference type="InterPro" id="IPR050829">
    <property type="entry name" value="CorA_MIT"/>
</dbReference>
<evidence type="ECO:0000256" key="7">
    <source>
        <dbReference type="ARBA" id="ARBA00022692"/>
    </source>
</evidence>
<evidence type="ECO:0000256" key="9">
    <source>
        <dbReference type="ARBA" id="ARBA00022989"/>
    </source>
</evidence>
<organism evidence="13 14">
    <name type="scientific">Pseudomonas citronellolis</name>
    <dbReference type="NCBI Taxonomy" id="53408"/>
    <lineage>
        <taxon>Bacteria</taxon>
        <taxon>Pseudomonadati</taxon>
        <taxon>Pseudomonadota</taxon>
        <taxon>Gammaproteobacteria</taxon>
        <taxon>Pseudomonadales</taxon>
        <taxon>Pseudomonadaceae</taxon>
        <taxon>Pseudomonas</taxon>
    </lineage>
</organism>
<evidence type="ECO:0000256" key="5">
    <source>
        <dbReference type="ARBA" id="ARBA00022475"/>
    </source>
</evidence>
<proteinExistence type="inferred from homology"/>
<keyword evidence="6" id="KW-0997">Cell inner membrane</keyword>
<reference evidence="13 14" key="1">
    <citation type="submission" date="2016-05" db="EMBL/GenBank/DDBJ databases">
        <title>Genome Sequence of Pseudomonas citronellolis Strain SJTE-3, an Estrogens and Persistent Organic Pollutants degradation strain.</title>
        <authorList>
            <person name="Liang R."/>
        </authorList>
    </citation>
    <scope>NUCLEOTIDE SEQUENCE [LARGE SCALE GENOMIC DNA]</scope>
    <source>
        <strain evidence="13 14">SJTE-3</strain>
    </source>
</reference>
<dbReference type="InterPro" id="IPR002523">
    <property type="entry name" value="MgTranspt_CorA/ZnTranspt_ZntB"/>
</dbReference>
<evidence type="ECO:0000256" key="4">
    <source>
        <dbReference type="ARBA" id="ARBA00022448"/>
    </source>
</evidence>
<dbReference type="EMBL" id="CP015878">
    <property type="protein sequence ID" value="ANI18076.1"/>
    <property type="molecule type" value="Genomic_DNA"/>
</dbReference>
<dbReference type="SUPFAM" id="SSF144083">
    <property type="entry name" value="Magnesium transport protein CorA, transmembrane region"/>
    <property type="match status" value="1"/>
</dbReference>
<keyword evidence="5" id="KW-1003">Cell membrane</keyword>
<accession>A0A1A9KJR3</accession>
<dbReference type="InterPro" id="IPR045863">
    <property type="entry name" value="CorA_TM1_TM2"/>
</dbReference>
<dbReference type="RefSeq" id="WP_009614036.1">
    <property type="nucleotide sequence ID" value="NZ_BDGS01000001.1"/>
</dbReference>
<dbReference type="PANTHER" id="PTHR47685">
    <property type="entry name" value="MAGNESIUM TRANSPORT PROTEIN CORA"/>
    <property type="match status" value="1"/>
</dbReference>
<dbReference type="Proteomes" id="UP000077748">
    <property type="component" value="Chromosome"/>
</dbReference>
<evidence type="ECO:0000256" key="3">
    <source>
        <dbReference type="ARBA" id="ARBA00019439"/>
    </source>
</evidence>
<dbReference type="PANTHER" id="PTHR47685:SF1">
    <property type="entry name" value="MAGNESIUM TRANSPORT PROTEIN CORA"/>
    <property type="match status" value="1"/>
</dbReference>
<evidence type="ECO:0000313" key="13">
    <source>
        <dbReference type="EMBL" id="ANI18076.1"/>
    </source>
</evidence>
<keyword evidence="8" id="KW-0460">Magnesium</keyword>
<sequence length="328" mass="36876">MITYYTLDGDRLQRHTGEVGAAMPAGTLWIDLLHPTEEEERLLESFIEVDVPTREEMAEIEDSSRFYESKGALYMTTSVVSGIREHRPNTAEVTCVLTPQWLVTVRYADVLSFRTFETRVQRSGCKGASDLLFVNLMDAVVDRIADVLESVQGQLDTLSRDIFTDHGELPRSRVPKTDLQQIVKQLGRTNSLLSKLNESLLSVSRPLAYFRQSGNGNAWISEEARLGMKSVERDVRSLGEYQSKMSAEITFLLDATLGLINIEQNSIIKVFSIAAVLFLPPTLVGTVYGMNFQHMPELAWASGYPLALVAMVVSAIIPYLWFKFRGWL</sequence>
<gene>
    <name evidence="13" type="ORF">A9C11_30555</name>
</gene>
<comment type="subcellular location">
    <subcellularLocation>
        <location evidence="1">Cell inner membrane</location>
        <topology evidence="1">Multi-pass membrane protein</topology>
    </subcellularLocation>
</comment>
<comment type="catalytic activity">
    <reaction evidence="12">
        <text>Mg(2+)(in) = Mg(2+)(out)</text>
        <dbReference type="Rhea" id="RHEA:29827"/>
        <dbReference type="ChEBI" id="CHEBI:18420"/>
    </reaction>
</comment>
<keyword evidence="7" id="KW-0812">Transmembrane</keyword>
<dbReference type="FunFam" id="1.20.58.340:FF:000001">
    <property type="entry name" value="Magnesium transport protein CorA"/>
    <property type="match status" value="1"/>
</dbReference>
<evidence type="ECO:0000256" key="11">
    <source>
        <dbReference type="ARBA" id="ARBA00023136"/>
    </source>
</evidence>
<evidence type="ECO:0000256" key="8">
    <source>
        <dbReference type="ARBA" id="ARBA00022842"/>
    </source>
</evidence>
<dbReference type="CDD" id="cd12837">
    <property type="entry name" value="EcCorA-like_u1"/>
    <property type="match status" value="1"/>
</dbReference>
<comment type="similarity">
    <text evidence="2">Belongs to the CorA metal ion transporter (MIT) (TC 1.A.35) family.</text>
</comment>
<evidence type="ECO:0000256" key="12">
    <source>
        <dbReference type="ARBA" id="ARBA00034269"/>
    </source>
</evidence>
<name>A0A1A9KJR3_9PSED</name>
<protein>
    <recommendedName>
        <fullName evidence="3">Magnesium transport protein CorA</fullName>
    </recommendedName>
</protein>
<dbReference type="SUPFAM" id="SSF143865">
    <property type="entry name" value="CorA soluble domain-like"/>
    <property type="match status" value="1"/>
</dbReference>
<dbReference type="GO" id="GO:0015099">
    <property type="term" value="F:nickel cation transmembrane transporter activity"/>
    <property type="evidence" value="ECO:0007669"/>
    <property type="project" value="TreeGrafter"/>
</dbReference>
<evidence type="ECO:0000256" key="10">
    <source>
        <dbReference type="ARBA" id="ARBA00023065"/>
    </source>
</evidence>
<dbReference type="Pfam" id="PF01544">
    <property type="entry name" value="CorA"/>
    <property type="match status" value="1"/>
</dbReference>
<dbReference type="AlphaFoldDB" id="A0A1A9KJR3"/>
<dbReference type="GO" id="GO:0005886">
    <property type="term" value="C:plasma membrane"/>
    <property type="evidence" value="ECO:0007669"/>
    <property type="project" value="UniProtKB-SubCell"/>
</dbReference>